<keyword evidence="5" id="KW-0223">Dioxygenase</keyword>
<dbReference type="Gene3D" id="3.60.130.10">
    <property type="entry name" value="Clavaminate synthase-like"/>
    <property type="match status" value="1"/>
</dbReference>
<evidence type="ECO:0000313" key="5">
    <source>
        <dbReference type="EMBL" id="ACR14587.1"/>
    </source>
</evidence>
<name>C5BK45_TERTT</name>
<dbReference type="Pfam" id="PF02668">
    <property type="entry name" value="TauD"/>
    <property type="match status" value="1"/>
</dbReference>
<dbReference type="SUPFAM" id="SSF51197">
    <property type="entry name" value="Clavaminate synthase-like"/>
    <property type="match status" value="1"/>
</dbReference>
<dbReference type="PANTHER" id="PTHR10696">
    <property type="entry name" value="GAMMA-BUTYROBETAINE HYDROXYLASE-RELATED"/>
    <property type="match status" value="1"/>
</dbReference>
<organism evidence="5 6">
    <name type="scientific">Teredinibacter turnerae (strain ATCC 39867 / T7901)</name>
    <dbReference type="NCBI Taxonomy" id="377629"/>
    <lineage>
        <taxon>Bacteria</taxon>
        <taxon>Pseudomonadati</taxon>
        <taxon>Pseudomonadota</taxon>
        <taxon>Gammaproteobacteria</taxon>
        <taxon>Cellvibrionales</taxon>
        <taxon>Cellvibrionaceae</taxon>
        <taxon>Teredinibacter</taxon>
    </lineage>
</organism>
<dbReference type="Proteomes" id="UP000009080">
    <property type="component" value="Chromosome"/>
</dbReference>
<dbReference type="GO" id="GO:0017000">
    <property type="term" value="P:antibiotic biosynthetic process"/>
    <property type="evidence" value="ECO:0007669"/>
    <property type="project" value="UniProtKB-KW"/>
</dbReference>
<sequence>MSLLNQLDEHIDIDTIPYKGGLISVVSPRKRINTQGFLTESKSILGAVVRQQGALLLRRFKLNGAKDFLTAVETLSGNKLCNYENKSTPRSQVIDRIFTSTEYPSDAFIPLHNENSYTHTFPRYLYFFCLKKSISGGETPLANSALIHQALDEKVKDEFLGKGVRYVRNYGEIDLPWQEVFGTDKPQEVSEYCEKHSIDYKWNKNQLRTEECCPASILHPDTKEDIWFNQAHLFHYSNLGEGAQDLINVYGLNNIPRNALFADGEVIPKGMLDHIRDTLNANEILFDWQPGDLLILDNLKMAHGRRPFEGQRKVLVAMSEELTHRELN</sequence>
<evidence type="ECO:0000256" key="2">
    <source>
        <dbReference type="ARBA" id="ARBA00023002"/>
    </source>
</evidence>
<accession>C5BK45</accession>
<reference evidence="5 6" key="1">
    <citation type="journal article" date="2009" name="PLoS ONE">
        <title>The complete genome of Teredinibacter turnerae T7901: an intracellular endosymbiont of marine wood-boring bivalves (shipworms).</title>
        <authorList>
            <person name="Yang J.C."/>
            <person name="Madupu R."/>
            <person name="Durkin A.S."/>
            <person name="Ekborg N.A."/>
            <person name="Pedamallu C.S."/>
            <person name="Hostetler J.B."/>
            <person name="Radune D."/>
            <person name="Toms B.S."/>
            <person name="Henrissat B."/>
            <person name="Coutinho P.M."/>
            <person name="Schwarz S."/>
            <person name="Field L."/>
            <person name="Trindade-Silva A.E."/>
            <person name="Soares C.A.G."/>
            <person name="Elshahawi S."/>
            <person name="Hanora A."/>
            <person name="Schmidt E.W."/>
            <person name="Haygood M.G."/>
            <person name="Posfai J."/>
            <person name="Benner J."/>
            <person name="Madinger C."/>
            <person name="Nove J."/>
            <person name="Anton B."/>
            <person name="Chaudhary K."/>
            <person name="Foster J."/>
            <person name="Holman A."/>
            <person name="Kumar S."/>
            <person name="Lessard P.A."/>
            <person name="Luyten Y.A."/>
            <person name="Slatko B."/>
            <person name="Wood N."/>
            <person name="Wu B."/>
            <person name="Teplitski M."/>
            <person name="Mougous J.D."/>
            <person name="Ward N."/>
            <person name="Eisen J.A."/>
            <person name="Badger J.H."/>
            <person name="Distel D.L."/>
        </authorList>
    </citation>
    <scope>NUCLEOTIDE SEQUENCE [LARGE SCALE GENOMIC DNA]</scope>
    <source>
        <strain evidence="6">ATCC 39867 / T7901</strain>
    </source>
</reference>
<keyword evidence="6" id="KW-1185">Reference proteome</keyword>
<dbReference type="KEGG" id="ttu:TERTU_2289"/>
<dbReference type="InterPro" id="IPR042098">
    <property type="entry name" value="TauD-like_sf"/>
</dbReference>
<evidence type="ECO:0000313" key="6">
    <source>
        <dbReference type="Proteomes" id="UP000009080"/>
    </source>
</evidence>
<evidence type="ECO:0000256" key="3">
    <source>
        <dbReference type="ARBA" id="ARBA00023194"/>
    </source>
</evidence>
<gene>
    <name evidence="5" type="ordered locus">TERTU_2289</name>
</gene>
<dbReference type="EMBL" id="CP001614">
    <property type="protein sequence ID" value="ACR14587.1"/>
    <property type="molecule type" value="Genomic_DNA"/>
</dbReference>
<dbReference type="STRING" id="377629.TERTU_2289"/>
<dbReference type="InterPro" id="IPR050411">
    <property type="entry name" value="AlphaKG_dependent_hydroxylases"/>
</dbReference>
<dbReference type="PANTHER" id="PTHR10696:SF56">
    <property type="entry name" value="TAUD_TFDA-LIKE DOMAIN-CONTAINING PROTEIN"/>
    <property type="match status" value="1"/>
</dbReference>
<dbReference type="InterPro" id="IPR003819">
    <property type="entry name" value="TauD/TfdA-like"/>
</dbReference>
<dbReference type="HOGENOM" id="CLU_044153_0_0_6"/>
<evidence type="ECO:0000256" key="1">
    <source>
        <dbReference type="ARBA" id="ARBA00001954"/>
    </source>
</evidence>
<dbReference type="AlphaFoldDB" id="C5BK45"/>
<keyword evidence="2" id="KW-0560">Oxidoreductase</keyword>
<keyword evidence="3" id="KW-0045">Antibiotic biosynthesis</keyword>
<evidence type="ECO:0000259" key="4">
    <source>
        <dbReference type="Pfam" id="PF02668"/>
    </source>
</evidence>
<proteinExistence type="predicted"/>
<protein>
    <submittedName>
        <fullName evidence="5">Taurine catabolism dioxygenase, TauD/TfdA family</fullName>
    </submittedName>
</protein>
<dbReference type="GO" id="GO:0016706">
    <property type="term" value="F:2-oxoglutarate-dependent dioxygenase activity"/>
    <property type="evidence" value="ECO:0007669"/>
    <property type="project" value="UniProtKB-ARBA"/>
</dbReference>
<comment type="cofactor">
    <cofactor evidence="1">
        <name>Fe(2+)</name>
        <dbReference type="ChEBI" id="CHEBI:29033"/>
    </cofactor>
</comment>
<dbReference type="RefSeq" id="WP_015820701.1">
    <property type="nucleotide sequence ID" value="NC_012997.1"/>
</dbReference>
<feature type="domain" description="TauD/TfdA-like" evidence="4">
    <location>
        <begin position="40"/>
        <end position="317"/>
    </location>
</feature>
<dbReference type="eggNOG" id="COG2175">
    <property type="taxonomic scope" value="Bacteria"/>
</dbReference>
<dbReference type="OrthoDB" id="9769888at2"/>